<dbReference type="NCBIfam" id="TIGR01353">
    <property type="entry name" value="dGTP_triPase"/>
    <property type="match status" value="1"/>
</dbReference>
<evidence type="ECO:0000313" key="3">
    <source>
        <dbReference type="EMBL" id="OYQ37524.1"/>
    </source>
</evidence>
<dbReference type="PROSITE" id="PS51831">
    <property type="entry name" value="HD"/>
    <property type="match status" value="1"/>
</dbReference>
<dbReference type="InterPro" id="IPR026875">
    <property type="entry name" value="PHydrolase_assoc_dom"/>
</dbReference>
<dbReference type="InterPro" id="IPR006674">
    <property type="entry name" value="HD_domain"/>
</dbReference>
<dbReference type="PANTHER" id="PTHR11373:SF40">
    <property type="entry name" value="DEOXYGUANOSINETRIPHOSPHATE TRIPHOSPHOHYDROLASE-LIKE PROTEIN 2"/>
    <property type="match status" value="1"/>
</dbReference>
<dbReference type="OrthoDB" id="9803619at2"/>
<dbReference type="NCBIfam" id="NF041026">
    <property type="entry name" value="antiphage_dGTPase"/>
    <property type="match status" value="1"/>
</dbReference>
<dbReference type="InterPro" id="IPR050135">
    <property type="entry name" value="dGTPase-like"/>
</dbReference>
<dbReference type="Gene3D" id="1.10.3210.10">
    <property type="entry name" value="Hypothetical protein af1432"/>
    <property type="match status" value="1"/>
</dbReference>
<dbReference type="NCBIfam" id="NF003701">
    <property type="entry name" value="PRK05318.1"/>
    <property type="match status" value="1"/>
</dbReference>
<evidence type="ECO:0000313" key="4">
    <source>
        <dbReference type="Proteomes" id="UP000216998"/>
    </source>
</evidence>
<dbReference type="GO" id="GO:0006203">
    <property type="term" value="P:dGTP catabolic process"/>
    <property type="evidence" value="ECO:0007669"/>
    <property type="project" value="TreeGrafter"/>
</dbReference>
<dbReference type="GO" id="GO:0008832">
    <property type="term" value="F:dGTPase activity"/>
    <property type="evidence" value="ECO:0007669"/>
    <property type="project" value="TreeGrafter"/>
</dbReference>
<dbReference type="PANTHER" id="PTHR11373">
    <property type="entry name" value="DEOXYNUCLEOSIDE TRIPHOSPHATE TRIPHOSPHOHYDROLASE"/>
    <property type="match status" value="1"/>
</dbReference>
<evidence type="ECO:0000259" key="2">
    <source>
        <dbReference type="PROSITE" id="PS51831"/>
    </source>
</evidence>
<dbReference type="Pfam" id="PF13286">
    <property type="entry name" value="HD_assoc"/>
    <property type="match status" value="1"/>
</dbReference>
<feature type="domain" description="HD" evidence="2">
    <location>
        <begin position="61"/>
        <end position="259"/>
    </location>
</feature>
<dbReference type="SMART" id="SM00471">
    <property type="entry name" value="HDc"/>
    <property type="match status" value="1"/>
</dbReference>
<dbReference type="InterPro" id="IPR003607">
    <property type="entry name" value="HD/PDEase_dom"/>
</dbReference>
<protein>
    <submittedName>
        <fullName evidence="3">dGTPase</fullName>
    </submittedName>
</protein>
<dbReference type="InterPro" id="IPR006261">
    <property type="entry name" value="dGTPase"/>
</dbReference>
<dbReference type="CDD" id="cd00077">
    <property type="entry name" value="HDc"/>
    <property type="match status" value="1"/>
</dbReference>
<keyword evidence="4" id="KW-1185">Reference proteome</keyword>
<name>A0A255Z9E5_9PROT</name>
<dbReference type="Proteomes" id="UP000216998">
    <property type="component" value="Unassembled WGS sequence"/>
</dbReference>
<keyword evidence="1" id="KW-0378">Hydrolase</keyword>
<dbReference type="EMBL" id="NOXU01000014">
    <property type="protein sequence ID" value="OYQ37524.1"/>
    <property type="molecule type" value="Genomic_DNA"/>
</dbReference>
<proteinExistence type="predicted"/>
<accession>A0A255Z9E5</accession>
<sequence>MADANAEIWSERRENWTPGRADARDAAATDYARVVHSASFRRLQGKTQILNLGDSDFYRNRLTHSIEVAQVAGGIARQLQRDFASHPAAPWIPDLTMIQAIGATHDLGHPPFGHGGEVALHYCMRGTGGFEGNGQTLRILSRLESFSEANGANLSRRSLLGILKYPAPMGAVLSADARLQPALLAGTSAVRLIDRKACRPPKCYLDTERDVVDWLLDPLPNADRDLFTSWDPVDGDHGRTRHKSFDCSIMDLADDIAFGVHDLEDALATRLMDAGDVASTVSEEACAGFLEYLGEREGSGTASHAGFVGALTGDRRTLKRTIGRMVTYLITSVEIRTEDAFGTPLLRYRVNLPERPQAFLKALKRAVWEKVIRSAAVQQLEFKGQNMVVAVFEALAADPGSLLPEGTRTRYGAADDGMRIVCDHVSGMTDGFLLRTYERLFSPRMGSVFDEI</sequence>
<reference evidence="3 4" key="1">
    <citation type="submission" date="2017-07" db="EMBL/GenBank/DDBJ databases">
        <title>Niveispirillum cyanobacteriorum sp. nov., isolated from cyanobacterial aggregates in a eutrophic lake.</title>
        <authorList>
            <person name="Cai H."/>
        </authorList>
    </citation>
    <scope>NUCLEOTIDE SEQUENCE [LARGE SCALE GENOMIC DNA]</scope>
    <source>
        <strain evidence="4">TH1-14</strain>
    </source>
</reference>
<dbReference type="RefSeq" id="WP_094452902.1">
    <property type="nucleotide sequence ID" value="NZ_NOXU01000014.1"/>
</dbReference>
<organism evidence="3 4">
    <name type="scientific">Niveispirillum lacus</name>
    <dbReference type="NCBI Taxonomy" id="1981099"/>
    <lineage>
        <taxon>Bacteria</taxon>
        <taxon>Pseudomonadati</taxon>
        <taxon>Pseudomonadota</taxon>
        <taxon>Alphaproteobacteria</taxon>
        <taxon>Rhodospirillales</taxon>
        <taxon>Azospirillaceae</taxon>
        <taxon>Niveispirillum</taxon>
    </lineage>
</organism>
<evidence type="ECO:0000256" key="1">
    <source>
        <dbReference type="ARBA" id="ARBA00022801"/>
    </source>
</evidence>
<dbReference type="SUPFAM" id="SSF109604">
    <property type="entry name" value="HD-domain/PDEase-like"/>
    <property type="match status" value="1"/>
</dbReference>
<dbReference type="AlphaFoldDB" id="A0A255Z9E5"/>
<gene>
    <name evidence="3" type="ORF">CHU95_01205</name>
</gene>
<comment type="caution">
    <text evidence="3">The sequence shown here is derived from an EMBL/GenBank/DDBJ whole genome shotgun (WGS) entry which is preliminary data.</text>
</comment>
<dbReference type="Pfam" id="PF01966">
    <property type="entry name" value="HD"/>
    <property type="match status" value="1"/>
</dbReference>